<gene>
    <name evidence="1" type="ORF">PAXRUDRAFT_174407</name>
</gene>
<evidence type="ECO:0000313" key="2">
    <source>
        <dbReference type="Proteomes" id="UP000054538"/>
    </source>
</evidence>
<reference evidence="1 2" key="1">
    <citation type="submission" date="2014-04" db="EMBL/GenBank/DDBJ databases">
        <authorList>
            <consortium name="DOE Joint Genome Institute"/>
            <person name="Kuo A."/>
            <person name="Kohler A."/>
            <person name="Jargeat P."/>
            <person name="Nagy L.G."/>
            <person name="Floudas D."/>
            <person name="Copeland A."/>
            <person name="Barry K.W."/>
            <person name="Cichocki N."/>
            <person name="Veneault-Fourrey C."/>
            <person name="LaButti K."/>
            <person name="Lindquist E.A."/>
            <person name="Lipzen A."/>
            <person name="Lundell T."/>
            <person name="Morin E."/>
            <person name="Murat C."/>
            <person name="Sun H."/>
            <person name="Tunlid A."/>
            <person name="Henrissat B."/>
            <person name="Grigoriev I.V."/>
            <person name="Hibbett D.S."/>
            <person name="Martin F."/>
            <person name="Nordberg H.P."/>
            <person name="Cantor M.N."/>
            <person name="Hua S.X."/>
        </authorList>
    </citation>
    <scope>NUCLEOTIDE SEQUENCE [LARGE SCALE GENOMIC DNA]</scope>
    <source>
        <strain evidence="1 2">Ve08.2h10</strain>
    </source>
</reference>
<dbReference type="STRING" id="930991.A0A0D0DC82"/>
<proteinExistence type="predicted"/>
<dbReference type="Proteomes" id="UP000054538">
    <property type="component" value="Unassembled WGS sequence"/>
</dbReference>
<name>A0A0D0DC82_9AGAM</name>
<keyword evidence="2" id="KW-1185">Reference proteome</keyword>
<evidence type="ECO:0000313" key="1">
    <source>
        <dbReference type="EMBL" id="KIK74880.1"/>
    </source>
</evidence>
<dbReference type="OrthoDB" id="4743193at2759"/>
<sequence length="100" mass="10883">MGISVSVDAINAAVRSLSAESHRAIQSLGRTLLAAYAYNNFDVNHTAEKSTELLKHLTSGLLFPLAHGVKTEDLRCSKELWEKLPLNPKVEPSILVPCKG</sequence>
<accession>A0A0D0DC82</accession>
<dbReference type="InParanoid" id="A0A0D0DC82"/>
<protein>
    <submittedName>
        <fullName evidence="1">Uncharacterized protein</fullName>
    </submittedName>
</protein>
<dbReference type="AlphaFoldDB" id="A0A0D0DC82"/>
<dbReference type="HOGENOM" id="CLU_179720_0_0_1"/>
<dbReference type="EMBL" id="KN828493">
    <property type="protein sequence ID" value="KIK74880.1"/>
    <property type="molecule type" value="Genomic_DNA"/>
</dbReference>
<organism evidence="1 2">
    <name type="scientific">Paxillus rubicundulus Ve08.2h10</name>
    <dbReference type="NCBI Taxonomy" id="930991"/>
    <lineage>
        <taxon>Eukaryota</taxon>
        <taxon>Fungi</taxon>
        <taxon>Dikarya</taxon>
        <taxon>Basidiomycota</taxon>
        <taxon>Agaricomycotina</taxon>
        <taxon>Agaricomycetes</taxon>
        <taxon>Agaricomycetidae</taxon>
        <taxon>Boletales</taxon>
        <taxon>Paxilineae</taxon>
        <taxon>Paxillaceae</taxon>
        <taxon>Paxillus</taxon>
    </lineage>
</organism>
<reference evidence="2" key="2">
    <citation type="submission" date="2015-01" db="EMBL/GenBank/DDBJ databases">
        <title>Evolutionary Origins and Diversification of the Mycorrhizal Mutualists.</title>
        <authorList>
            <consortium name="DOE Joint Genome Institute"/>
            <consortium name="Mycorrhizal Genomics Consortium"/>
            <person name="Kohler A."/>
            <person name="Kuo A."/>
            <person name="Nagy L.G."/>
            <person name="Floudas D."/>
            <person name="Copeland A."/>
            <person name="Barry K.W."/>
            <person name="Cichocki N."/>
            <person name="Veneault-Fourrey C."/>
            <person name="LaButti K."/>
            <person name="Lindquist E.A."/>
            <person name="Lipzen A."/>
            <person name="Lundell T."/>
            <person name="Morin E."/>
            <person name="Murat C."/>
            <person name="Riley R."/>
            <person name="Ohm R."/>
            <person name="Sun H."/>
            <person name="Tunlid A."/>
            <person name="Henrissat B."/>
            <person name="Grigoriev I.V."/>
            <person name="Hibbett D.S."/>
            <person name="Martin F."/>
        </authorList>
    </citation>
    <scope>NUCLEOTIDE SEQUENCE [LARGE SCALE GENOMIC DNA]</scope>
    <source>
        <strain evidence="2">Ve08.2h10</strain>
    </source>
</reference>